<organism evidence="1 2">
    <name type="scientific">Tumebacillus amylolyticus</name>
    <dbReference type="NCBI Taxonomy" id="2801339"/>
    <lineage>
        <taxon>Bacteria</taxon>
        <taxon>Bacillati</taxon>
        <taxon>Bacillota</taxon>
        <taxon>Bacilli</taxon>
        <taxon>Bacillales</taxon>
        <taxon>Alicyclobacillaceae</taxon>
        <taxon>Tumebacillus</taxon>
    </lineage>
</organism>
<dbReference type="RefSeq" id="WP_201636339.1">
    <property type="nucleotide sequence ID" value="NZ_JAEQNB010000004.1"/>
</dbReference>
<gene>
    <name evidence="1" type="ORF">JJB07_14755</name>
</gene>
<reference evidence="1 2" key="1">
    <citation type="submission" date="2021-01" db="EMBL/GenBank/DDBJ databases">
        <title>Tumebacillus sp. strain ITR2 16S ribosomal RNA gene Genome sequencing and assembly.</title>
        <authorList>
            <person name="Kang M."/>
        </authorList>
    </citation>
    <scope>NUCLEOTIDE SEQUENCE [LARGE SCALE GENOMIC DNA]</scope>
    <source>
        <strain evidence="1 2">ITR2</strain>
    </source>
</reference>
<comment type="caution">
    <text evidence="1">The sequence shown here is derived from an EMBL/GenBank/DDBJ whole genome shotgun (WGS) entry which is preliminary data.</text>
</comment>
<accession>A0ABS1JE85</accession>
<evidence type="ECO:0000313" key="1">
    <source>
        <dbReference type="EMBL" id="MBL0387898.1"/>
    </source>
</evidence>
<protein>
    <submittedName>
        <fullName evidence="1">Uncharacterized protein</fullName>
    </submittedName>
</protein>
<dbReference type="EMBL" id="JAEQNB010000004">
    <property type="protein sequence ID" value="MBL0387898.1"/>
    <property type="molecule type" value="Genomic_DNA"/>
</dbReference>
<sequence length="151" mass="16367">MQDNQTLSPNENVNVSGCSACGNDHQTAQITSTNATGGEFECPDTQKPVSYTVNQTSDSPMIAGLTEGRIAHYVLPQARCFPNPEDRHRPAIVVNAHGGRLADGLCNLIVFLDGTNDIAADLNNMALTMWAPSIKYSDGKEPGTWHWPERV</sequence>
<dbReference type="Proteomes" id="UP000602284">
    <property type="component" value="Unassembled WGS sequence"/>
</dbReference>
<keyword evidence="2" id="KW-1185">Reference proteome</keyword>
<evidence type="ECO:0000313" key="2">
    <source>
        <dbReference type="Proteomes" id="UP000602284"/>
    </source>
</evidence>
<proteinExistence type="predicted"/>
<name>A0ABS1JE85_9BACL</name>